<dbReference type="InterPro" id="IPR002156">
    <property type="entry name" value="RNaseH_domain"/>
</dbReference>
<dbReference type="InterPro" id="IPR053151">
    <property type="entry name" value="RNase_H-like"/>
</dbReference>
<proteinExistence type="predicted"/>
<dbReference type="PANTHER" id="PTHR47723">
    <property type="entry name" value="OS05G0353850 PROTEIN"/>
    <property type="match status" value="1"/>
</dbReference>
<dbReference type="Proteomes" id="UP001374584">
    <property type="component" value="Unassembled WGS sequence"/>
</dbReference>
<evidence type="ECO:0000259" key="1">
    <source>
        <dbReference type="Pfam" id="PF13456"/>
    </source>
</evidence>
<dbReference type="PANTHER" id="PTHR47723:SF19">
    <property type="entry name" value="POLYNUCLEOTIDYL TRANSFERASE, RIBONUCLEASE H-LIKE SUPERFAMILY PROTEIN"/>
    <property type="match status" value="1"/>
</dbReference>
<dbReference type="Pfam" id="PF13456">
    <property type="entry name" value="RVT_3"/>
    <property type="match status" value="1"/>
</dbReference>
<feature type="domain" description="RNase H type-1" evidence="1">
    <location>
        <begin position="4"/>
        <end position="119"/>
    </location>
</feature>
<comment type="caution">
    <text evidence="2">The sequence shown here is derived from an EMBL/GenBank/DDBJ whole genome shotgun (WGS) entry which is preliminary data.</text>
</comment>
<dbReference type="InterPro" id="IPR036397">
    <property type="entry name" value="RNaseH_sf"/>
</dbReference>
<gene>
    <name evidence="2" type="ORF">VNO80_09592</name>
</gene>
<dbReference type="InterPro" id="IPR012337">
    <property type="entry name" value="RNaseH-like_sf"/>
</dbReference>
<dbReference type="SUPFAM" id="SSF53098">
    <property type="entry name" value="Ribonuclease H-like"/>
    <property type="match status" value="1"/>
</dbReference>
<protein>
    <recommendedName>
        <fullName evidence="1">RNase H type-1 domain-containing protein</fullName>
    </recommendedName>
</protein>
<dbReference type="GO" id="GO:0004523">
    <property type="term" value="F:RNA-DNA hybrid ribonuclease activity"/>
    <property type="evidence" value="ECO:0007669"/>
    <property type="project" value="InterPro"/>
</dbReference>
<dbReference type="GO" id="GO:0003676">
    <property type="term" value="F:nucleic acid binding"/>
    <property type="evidence" value="ECO:0007669"/>
    <property type="project" value="InterPro"/>
</dbReference>
<accession>A0AAN9RCV5</accession>
<sequence length="154" mass="16892">MHGNKAGAGGVVRDWRGNFIFGFSSGLANYSVLMAELEAIKIGIETAISKGYKNLMIESDSKVAIDIITSLVAQQSNDDTSQSQNDISSIMEISKTANKIHWNHVFREVNSAADGLAKHGLSLCPELGVKVFEDPPYFIKSYLYLDKAGKIYCR</sequence>
<organism evidence="2 3">
    <name type="scientific">Phaseolus coccineus</name>
    <name type="common">Scarlet runner bean</name>
    <name type="synonym">Phaseolus multiflorus</name>
    <dbReference type="NCBI Taxonomy" id="3886"/>
    <lineage>
        <taxon>Eukaryota</taxon>
        <taxon>Viridiplantae</taxon>
        <taxon>Streptophyta</taxon>
        <taxon>Embryophyta</taxon>
        <taxon>Tracheophyta</taxon>
        <taxon>Spermatophyta</taxon>
        <taxon>Magnoliopsida</taxon>
        <taxon>eudicotyledons</taxon>
        <taxon>Gunneridae</taxon>
        <taxon>Pentapetalae</taxon>
        <taxon>rosids</taxon>
        <taxon>fabids</taxon>
        <taxon>Fabales</taxon>
        <taxon>Fabaceae</taxon>
        <taxon>Papilionoideae</taxon>
        <taxon>50 kb inversion clade</taxon>
        <taxon>NPAAA clade</taxon>
        <taxon>indigoferoid/millettioid clade</taxon>
        <taxon>Phaseoleae</taxon>
        <taxon>Phaseolus</taxon>
    </lineage>
</organism>
<dbReference type="CDD" id="cd06222">
    <property type="entry name" value="RNase_H_like"/>
    <property type="match status" value="1"/>
</dbReference>
<dbReference type="Gene3D" id="3.30.420.10">
    <property type="entry name" value="Ribonuclease H-like superfamily/Ribonuclease H"/>
    <property type="match status" value="1"/>
</dbReference>
<evidence type="ECO:0000313" key="3">
    <source>
        <dbReference type="Proteomes" id="UP001374584"/>
    </source>
</evidence>
<dbReference type="AlphaFoldDB" id="A0AAN9RCV5"/>
<dbReference type="EMBL" id="JAYMYR010000004">
    <property type="protein sequence ID" value="KAK7367577.1"/>
    <property type="molecule type" value="Genomic_DNA"/>
</dbReference>
<evidence type="ECO:0000313" key="2">
    <source>
        <dbReference type="EMBL" id="KAK7367577.1"/>
    </source>
</evidence>
<name>A0AAN9RCV5_PHACN</name>
<keyword evidence="3" id="KW-1185">Reference proteome</keyword>
<dbReference type="InterPro" id="IPR044730">
    <property type="entry name" value="RNase_H-like_dom_plant"/>
</dbReference>
<reference evidence="2 3" key="1">
    <citation type="submission" date="2024-01" db="EMBL/GenBank/DDBJ databases">
        <title>The genomes of 5 underutilized Papilionoideae crops provide insights into root nodulation and disease resistanc.</title>
        <authorList>
            <person name="Jiang F."/>
        </authorList>
    </citation>
    <scope>NUCLEOTIDE SEQUENCE [LARGE SCALE GENOMIC DNA]</scope>
    <source>
        <strain evidence="2">JINMINGXINNONG_FW02</strain>
        <tissue evidence="2">Leaves</tissue>
    </source>
</reference>